<accession>A0AAJ4D4B7</accession>
<sequence length="312" mass="37545">MNQKKVRFEYYQVVFRKKEDRKEQRDRLFDLVQWMTKAKDKSLEARTYNYRQEQARLDHTYWDDDLQFYFLHFLRLRDTIPATATVTTKVEPLELQDDEYIGEEVSALYDELNHVLMLQRNKYSLGPEGIEEYLNILWDSEDEQIYLRPICPPNVFEMAKRSKEYRKINLRFADLKTVESSDRLIDKFKSPLGPILSQFQKFDGVNAQMTITVGNTKNSLNNETVSDTLLDIEENREYFSRAELVRRTEEDDDTRVELIDLFAHKAHDFCTFRIERREHLNHYAIAKEMWKIYSANEDCKNRQRVINSYLRN</sequence>
<name>A0AAJ4D4B7_9BACI</name>
<dbReference type="AlphaFoldDB" id="A0AAJ4D4B7"/>
<dbReference type="RefSeq" id="WP_128748250.1">
    <property type="nucleotide sequence ID" value="NZ_CP035232.1"/>
</dbReference>
<dbReference type="GeneID" id="82854855"/>
<reference evidence="1 2" key="1">
    <citation type="submission" date="2019-01" db="EMBL/GenBank/DDBJ databases">
        <title>Genome sequence of Bacillus glycinifermentans SRCM103574.</title>
        <authorList>
            <person name="Kong H.-J."/>
            <person name="Jeong S.-Y."/>
            <person name="Jeong D.-Y."/>
        </authorList>
    </citation>
    <scope>NUCLEOTIDE SEQUENCE [LARGE SCALE GENOMIC DNA]</scope>
    <source>
        <strain evidence="1 2">SRCM103574</strain>
    </source>
</reference>
<organism evidence="1 2">
    <name type="scientific">Bacillus glycinifermentans</name>
    <dbReference type="NCBI Taxonomy" id="1664069"/>
    <lineage>
        <taxon>Bacteria</taxon>
        <taxon>Bacillati</taxon>
        <taxon>Bacillota</taxon>
        <taxon>Bacilli</taxon>
        <taxon>Bacillales</taxon>
        <taxon>Bacillaceae</taxon>
        <taxon>Bacillus</taxon>
    </lineage>
</organism>
<dbReference type="Proteomes" id="UP000288675">
    <property type="component" value="Chromosome"/>
</dbReference>
<proteinExistence type="predicted"/>
<evidence type="ECO:0000313" key="2">
    <source>
        <dbReference type="Proteomes" id="UP000288675"/>
    </source>
</evidence>
<protein>
    <submittedName>
        <fullName evidence="1">Uncharacterized protein</fullName>
    </submittedName>
</protein>
<gene>
    <name evidence="1" type="ORF">EQZ20_19460</name>
</gene>
<dbReference type="EMBL" id="CP035232">
    <property type="protein sequence ID" value="QAT66836.1"/>
    <property type="molecule type" value="Genomic_DNA"/>
</dbReference>
<dbReference type="Pfam" id="PF20505">
    <property type="entry name" value="DUF6731"/>
    <property type="match status" value="1"/>
</dbReference>
<dbReference type="InterPro" id="IPR046618">
    <property type="entry name" value="DUF6731"/>
</dbReference>
<evidence type="ECO:0000313" key="1">
    <source>
        <dbReference type="EMBL" id="QAT66836.1"/>
    </source>
</evidence>